<organism evidence="1 2">
    <name type="scientific">Ectocarpus siliculosus</name>
    <name type="common">Brown alga</name>
    <name type="synonym">Conferva siliculosa</name>
    <dbReference type="NCBI Taxonomy" id="2880"/>
    <lineage>
        <taxon>Eukaryota</taxon>
        <taxon>Sar</taxon>
        <taxon>Stramenopiles</taxon>
        <taxon>Ochrophyta</taxon>
        <taxon>PX clade</taxon>
        <taxon>Phaeophyceae</taxon>
        <taxon>Ectocarpales</taxon>
        <taxon>Ectocarpaceae</taxon>
        <taxon>Ectocarpus</taxon>
    </lineage>
</organism>
<dbReference type="EMBL" id="FN648852">
    <property type="protein sequence ID" value="CBJ27217.1"/>
    <property type="molecule type" value="Genomic_DNA"/>
</dbReference>
<name>D7G563_ECTSI</name>
<evidence type="ECO:0000313" key="1">
    <source>
        <dbReference type="EMBL" id="CBJ27217.1"/>
    </source>
</evidence>
<dbReference type="Proteomes" id="UP000002630">
    <property type="component" value="Linkage Group LG17"/>
</dbReference>
<dbReference type="AlphaFoldDB" id="D7G563"/>
<keyword evidence="2" id="KW-1185">Reference proteome</keyword>
<accession>D7G563</accession>
<dbReference type="EMBL" id="FN649742">
    <property type="protein sequence ID" value="CBJ27217.1"/>
    <property type="molecule type" value="Genomic_DNA"/>
</dbReference>
<sequence>MAHTTPRISNLLQIVLYQQNVTLVAMFFRLLLGLDQMLGLRPNEGFCSGCLPPSW</sequence>
<proteinExistence type="predicted"/>
<reference evidence="1 2" key="1">
    <citation type="journal article" date="2010" name="Nature">
        <title>The Ectocarpus genome and the independent evolution of multicellularity in brown algae.</title>
        <authorList>
            <person name="Cock J.M."/>
            <person name="Sterck L."/>
            <person name="Rouze P."/>
            <person name="Scornet D."/>
            <person name="Allen A.E."/>
            <person name="Amoutzias G."/>
            <person name="Anthouard V."/>
            <person name="Artiguenave F."/>
            <person name="Aury J.M."/>
            <person name="Badger J.H."/>
            <person name="Beszteri B."/>
            <person name="Billiau K."/>
            <person name="Bonnet E."/>
            <person name="Bothwell J.H."/>
            <person name="Bowler C."/>
            <person name="Boyen C."/>
            <person name="Brownlee C."/>
            <person name="Carrano C.J."/>
            <person name="Charrier B."/>
            <person name="Cho G.Y."/>
            <person name="Coelho S.M."/>
            <person name="Collen J."/>
            <person name="Corre E."/>
            <person name="Da Silva C."/>
            <person name="Delage L."/>
            <person name="Delaroque N."/>
            <person name="Dittami S.M."/>
            <person name="Doulbeau S."/>
            <person name="Elias M."/>
            <person name="Farnham G."/>
            <person name="Gachon C.M."/>
            <person name="Gschloessl B."/>
            <person name="Heesch S."/>
            <person name="Jabbari K."/>
            <person name="Jubin C."/>
            <person name="Kawai H."/>
            <person name="Kimura K."/>
            <person name="Kloareg B."/>
            <person name="Kupper F.C."/>
            <person name="Lang D."/>
            <person name="Le Bail A."/>
            <person name="Leblanc C."/>
            <person name="Lerouge P."/>
            <person name="Lohr M."/>
            <person name="Lopez P.J."/>
            <person name="Martens C."/>
            <person name="Maumus F."/>
            <person name="Michel G."/>
            <person name="Miranda-Saavedra D."/>
            <person name="Morales J."/>
            <person name="Moreau H."/>
            <person name="Motomura T."/>
            <person name="Nagasato C."/>
            <person name="Napoli C.A."/>
            <person name="Nelson D.R."/>
            <person name="Nyvall-Collen P."/>
            <person name="Peters A.F."/>
            <person name="Pommier C."/>
            <person name="Potin P."/>
            <person name="Poulain J."/>
            <person name="Quesneville H."/>
            <person name="Read B."/>
            <person name="Rensing S.A."/>
            <person name="Ritter A."/>
            <person name="Rousvoal S."/>
            <person name="Samanta M."/>
            <person name="Samson G."/>
            <person name="Schroeder D.C."/>
            <person name="Segurens B."/>
            <person name="Strittmatter M."/>
            <person name="Tonon T."/>
            <person name="Tregear J.W."/>
            <person name="Valentin K."/>
            <person name="von Dassow P."/>
            <person name="Yamagishi T."/>
            <person name="Van de Peer Y."/>
            <person name="Wincker P."/>
        </authorList>
    </citation>
    <scope>NUCLEOTIDE SEQUENCE [LARGE SCALE GENOMIC DNA]</scope>
    <source>
        <strain evidence="2">Ec32 / CCAP1310/4</strain>
    </source>
</reference>
<gene>
    <name evidence="1" type="ORF">Esi_0063_0005</name>
</gene>
<protein>
    <submittedName>
        <fullName evidence="1">Uncharacterized protein</fullName>
    </submittedName>
</protein>
<dbReference type="InParanoid" id="D7G563"/>
<evidence type="ECO:0000313" key="2">
    <source>
        <dbReference type="Proteomes" id="UP000002630"/>
    </source>
</evidence>